<keyword evidence="4 7" id="KW-0812">Transmembrane</keyword>
<evidence type="ECO:0000256" key="4">
    <source>
        <dbReference type="ARBA" id="ARBA00022692"/>
    </source>
</evidence>
<sequence>MPVIIKEDLLMLWDLFLTFFKMGAVTFGGGYAMLPILQREVAENKKWSTEEELMDYFAIGQCTPGMIAVNVATFVGYKQKGFSGGLAATLGVITPSMLIITAIAIFLSSFAANPFVIHAFAGIRVCVCVLIFDTVIKLGRKSITDKRTAFIFLSILLISLFSSLSPVFSVIFAGTAGYIFMPDAGKKGKVAQ</sequence>
<keyword evidence="5 7" id="KW-1133">Transmembrane helix</keyword>
<evidence type="ECO:0000313" key="9">
    <source>
        <dbReference type="Proteomes" id="UP000004736"/>
    </source>
</evidence>
<dbReference type="EMBL" id="ACIM02000001">
    <property type="protein sequence ID" value="EEW96543.1"/>
    <property type="molecule type" value="Genomic_DNA"/>
</dbReference>
<dbReference type="eggNOG" id="COG2059">
    <property type="taxonomic scope" value="Bacteria"/>
</dbReference>
<dbReference type="PANTHER" id="PTHR43663:SF1">
    <property type="entry name" value="CHROMATE TRANSPORTER"/>
    <property type="match status" value="1"/>
</dbReference>
<dbReference type="Proteomes" id="UP000004736">
    <property type="component" value="Unassembled WGS sequence"/>
</dbReference>
<comment type="similarity">
    <text evidence="2">Belongs to the chromate ion transporter (CHR) (TC 2.A.51) family.</text>
</comment>
<reference evidence="8" key="1">
    <citation type="submission" date="2009-09" db="EMBL/GenBank/DDBJ databases">
        <authorList>
            <person name="Weinstock G."/>
            <person name="Sodergren E."/>
            <person name="Clifton S."/>
            <person name="Fulton L."/>
            <person name="Fulton B."/>
            <person name="Courtney L."/>
            <person name="Fronick C."/>
            <person name="Harrison M."/>
            <person name="Strong C."/>
            <person name="Farmer C."/>
            <person name="Delahaunty K."/>
            <person name="Markovic C."/>
            <person name="Hall O."/>
            <person name="Minx P."/>
            <person name="Tomlinson C."/>
            <person name="Mitreva M."/>
            <person name="Nelson J."/>
            <person name="Hou S."/>
            <person name="Wollam A."/>
            <person name="Pepin K.H."/>
            <person name="Johnson M."/>
            <person name="Bhonagiri V."/>
            <person name="Nash W.E."/>
            <person name="Warren W."/>
            <person name="Chinwalla A."/>
            <person name="Mardis E.R."/>
            <person name="Wilson R.K."/>
        </authorList>
    </citation>
    <scope>NUCLEOTIDE SEQUENCE [LARGE SCALE GENOMIC DNA]</scope>
    <source>
        <strain evidence="8">DSM 15470</strain>
    </source>
</reference>
<dbReference type="InterPro" id="IPR052518">
    <property type="entry name" value="CHR_Transporter"/>
</dbReference>
<dbReference type="STRING" id="592028.GCWU000321_00488"/>
<proteinExistence type="inferred from homology"/>
<dbReference type="HOGENOM" id="CLU_018106_1_0_9"/>
<name>C9LLV7_9FIRM</name>
<accession>C9LLV7</accession>
<evidence type="ECO:0000256" key="1">
    <source>
        <dbReference type="ARBA" id="ARBA00004651"/>
    </source>
</evidence>
<feature type="transmembrane region" description="Helical" evidence="7">
    <location>
        <begin position="115"/>
        <end position="136"/>
    </location>
</feature>
<feature type="transmembrane region" description="Helical" evidence="7">
    <location>
        <begin position="84"/>
        <end position="109"/>
    </location>
</feature>
<organism evidence="8 9">
    <name type="scientific">Dialister invisus DSM 15470</name>
    <dbReference type="NCBI Taxonomy" id="592028"/>
    <lineage>
        <taxon>Bacteria</taxon>
        <taxon>Bacillati</taxon>
        <taxon>Bacillota</taxon>
        <taxon>Negativicutes</taxon>
        <taxon>Veillonellales</taxon>
        <taxon>Veillonellaceae</taxon>
        <taxon>Dialister</taxon>
    </lineage>
</organism>
<dbReference type="AlphaFoldDB" id="C9LLV7"/>
<dbReference type="GO" id="GO:0015109">
    <property type="term" value="F:chromate transmembrane transporter activity"/>
    <property type="evidence" value="ECO:0007669"/>
    <property type="project" value="InterPro"/>
</dbReference>
<dbReference type="GO" id="GO:0005886">
    <property type="term" value="C:plasma membrane"/>
    <property type="evidence" value="ECO:0007669"/>
    <property type="project" value="UniProtKB-SubCell"/>
</dbReference>
<comment type="subcellular location">
    <subcellularLocation>
        <location evidence="1">Cell membrane</location>
        <topology evidence="1">Multi-pass membrane protein</topology>
    </subcellularLocation>
</comment>
<comment type="caution">
    <text evidence="8">The sequence shown here is derived from an EMBL/GenBank/DDBJ whole genome shotgun (WGS) entry which is preliminary data.</text>
</comment>
<dbReference type="PANTHER" id="PTHR43663">
    <property type="entry name" value="CHROMATE TRANSPORT PROTEIN-RELATED"/>
    <property type="match status" value="1"/>
</dbReference>
<dbReference type="InterPro" id="IPR003370">
    <property type="entry name" value="Chromate_transpt"/>
</dbReference>
<keyword evidence="9" id="KW-1185">Reference proteome</keyword>
<evidence type="ECO:0000313" key="8">
    <source>
        <dbReference type="EMBL" id="EEW96543.1"/>
    </source>
</evidence>
<dbReference type="OrthoDB" id="9788907at2"/>
<protein>
    <submittedName>
        <fullName evidence="8">Chromate transport protein</fullName>
    </submittedName>
</protein>
<evidence type="ECO:0000256" key="2">
    <source>
        <dbReference type="ARBA" id="ARBA00005262"/>
    </source>
</evidence>
<feature type="transmembrane region" description="Helical" evidence="7">
    <location>
        <begin position="148"/>
        <end position="181"/>
    </location>
</feature>
<evidence type="ECO:0000256" key="3">
    <source>
        <dbReference type="ARBA" id="ARBA00022475"/>
    </source>
</evidence>
<evidence type="ECO:0000256" key="6">
    <source>
        <dbReference type="ARBA" id="ARBA00023136"/>
    </source>
</evidence>
<gene>
    <name evidence="8" type="ORF">GCWU000321_00488</name>
</gene>
<dbReference type="Pfam" id="PF02417">
    <property type="entry name" value="Chromate_transp"/>
    <property type="match status" value="1"/>
</dbReference>
<keyword evidence="6 7" id="KW-0472">Membrane</keyword>
<evidence type="ECO:0000256" key="5">
    <source>
        <dbReference type="ARBA" id="ARBA00022989"/>
    </source>
</evidence>
<evidence type="ECO:0000256" key="7">
    <source>
        <dbReference type="SAM" id="Phobius"/>
    </source>
</evidence>
<feature type="transmembrane region" description="Helical" evidence="7">
    <location>
        <begin position="12"/>
        <end position="36"/>
    </location>
</feature>
<keyword evidence="3" id="KW-1003">Cell membrane</keyword>